<evidence type="ECO:0000313" key="2">
    <source>
        <dbReference type="EMBL" id="KYN06690.1"/>
    </source>
</evidence>
<feature type="region of interest" description="Disordered" evidence="1">
    <location>
        <begin position="249"/>
        <end position="309"/>
    </location>
</feature>
<sequence length="448" mass="51385">VMRVIKDDLLRWICERHATGCLLDRHLLRDKALELAHKHGLTSTYVEGIRERRHRWNVENVVRSLVEAWRQVPRDLIIASFQRTSFRTDDCFLEIRCDAWEDLKSKISFRRFVTFDDYLSASASQKQCESISSNHSYNLRSRISGEADKFDNLFDFAISSKKKDPIVNRALVNEISKITYENKDIDWKRTNQLKRSHDKAQLDEELYEEAKPSDESTSSENEDIAVISTSERPPKVVDIQIESIAQTSKSGNVYSTTRASVNESRTNTEYDKNECDKTANNEEGCKNSRVSSNERSIESPQADNVNNDDIASQQVFDDTSIIDSQSDTKESNAKVVSYSILRDEVEKADLDGNVRDFSRKSLKRRSVDVDESQGNSNDEPERKRLRSDSDWMKQYETAFVFGPFEVARTVTTVSADALTISDSGVPQPRPRRSCETERSIFTISPKRD</sequence>
<feature type="compositionally biased region" description="Basic and acidic residues" evidence="1">
    <location>
        <begin position="198"/>
        <end position="214"/>
    </location>
</feature>
<organism evidence="2 3">
    <name type="scientific">Cyphomyrmex costatus</name>
    <dbReference type="NCBI Taxonomy" id="456900"/>
    <lineage>
        <taxon>Eukaryota</taxon>
        <taxon>Metazoa</taxon>
        <taxon>Ecdysozoa</taxon>
        <taxon>Arthropoda</taxon>
        <taxon>Hexapoda</taxon>
        <taxon>Insecta</taxon>
        <taxon>Pterygota</taxon>
        <taxon>Neoptera</taxon>
        <taxon>Endopterygota</taxon>
        <taxon>Hymenoptera</taxon>
        <taxon>Apocrita</taxon>
        <taxon>Aculeata</taxon>
        <taxon>Formicoidea</taxon>
        <taxon>Formicidae</taxon>
        <taxon>Myrmicinae</taxon>
        <taxon>Cyphomyrmex</taxon>
    </lineage>
</organism>
<proteinExistence type="predicted"/>
<name>A0A195D199_9HYME</name>
<dbReference type="STRING" id="456900.A0A195D199"/>
<keyword evidence="3" id="KW-1185">Reference proteome</keyword>
<feature type="compositionally biased region" description="Basic and acidic residues" evidence="1">
    <location>
        <begin position="349"/>
        <end position="359"/>
    </location>
</feature>
<feature type="non-terminal residue" evidence="2">
    <location>
        <position position="1"/>
    </location>
</feature>
<feature type="region of interest" description="Disordered" evidence="1">
    <location>
        <begin position="349"/>
        <end position="389"/>
    </location>
</feature>
<feature type="region of interest" description="Disordered" evidence="1">
    <location>
        <begin position="194"/>
        <end position="223"/>
    </location>
</feature>
<feature type="compositionally biased region" description="Polar residues" evidence="1">
    <location>
        <begin position="288"/>
        <end position="309"/>
    </location>
</feature>
<feature type="region of interest" description="Disordered" evidence="1">
    <location>
        <begin position="420"/>
        <end position="448"/>
    </location>
</feature>
<reference evidence="2 3" key="1">
    <citation type="submission" date="2016-03" db="EMBL/GenBank/DDBJ databases">
        <title>Cyphomyrmex costatus WGS genome.</title>
        <authorList>
            <person name="Nygaard S."/>
            <person name="Hu H."/>
            <person name="Boomsma J."/>
            <person name="Zhang G."/>
        </authorList>
    </citation>
    <scope>NUCLEOTIDE SEQUENCE [LARGE SCALE GENOMIC DNA]</scope>
    <source>
        <strain evidence="2">MS0001</strain>
        <tissue evidence="2">Whole body</tissue>
    </source>
</reference>
<dbReference type="Proteomes" id="UP000078542">
    <property type="component" value="Unassembled WGS sequence"/>
</dbReference>
<dbReference type="AlphaFoldDB" id="A0A195D199"/>
<accession>A0A195D199</accession>
<protein>
    <submittedName>
        <fullName evidence="2">Uncharacterized protein</fullName>
    </submittedName>
</protein>
<feature type="compositionally biased region" description="Polar residues" evidence="1">
    <location>
        <begin position="249"/>
        <end position="265"/>
    </location>
</feature>
<feature type="compositionally biased region" description="Basic and acidic residues" evidence="1">
    <location>
        <begin position="266"/>
        <end position="286"/>
    </location>
</feature>
<feature type="compositionally biased region" description="Basic and acidic residues" evidence="1">
    <location>
        <begin position="379"/>
        <end position="389"/>
    </location>
</feature>
<gene>
    <name evidence="2" type="ORF">ALC62_02348</name>
</gene>
<dbReference type="EMBL" id="KQ976973">
    <property type="protein sequence ID" value="KYN06690.1"/>
    <property type="molecule type" value="Genomic_DNA"/>
</dbReference>
<evidence type="ECO:0000313" key="3">
    <source>
        <dbReference type="Proteomes" id="UP000078542"/>
    </source>
</evidence>
<evidence type="ECO:0000256" key="1">
    <source>
        <dbReference type="SAM" id="MobiDB-lite"/>
    </source>
</evidence>